<dbReference type="Proteomes" id="UP000280228">
    <property type="component" value="Chromosome"/>
</dbReference>
<feature type="domain" description="DpnD/PcfM-like C-terminal" evidence="1">
    <location>
        <begin position="4"/>
        <end position="46"/>
    </location>
</feature>
<evidence type="ECO:0000313" key="5">
    <source>
        <dbReference type="Proteomes" id="UP000078446"/>
    </source>
</evidence>
<gene>
    <name evidence="3" type="ORF">AO382_2307</name>
    <name evidence="2" type="ORF">EJK53_0548</name>
    <name evidence="4" type="ORF">EJK54_0165</name>
</gene>
<dbReference type="Pfam" id="PF14207">
    <property type="entry name" value="DpnD-PcfM"/>
    <property type="match status" value="1"/>
</dbReference>
<dbReference type="KEGG" id="mcat:MC25239_00530"/>
<evidence type="ECO:0000313" key="7">
    <source>
        <dbReference type="Proteomes" id="UP000280228"/>
    </source>
</evidence>
<dbReference type="Proteomes" id="UP000078446">
    <property type="component" value="Unassembled WGS sequence"/>
</dbReference>
<name>A0A198UR22_MORCA</name>
<accession>A0A198UR22</accession>
<dbReference type="EMBL" id="RYER01000021">
    <property type="protein sequence ID" value="RUO13400.1"/>
    <property type="molecule type" value="Genomic_DNA"/>
</dbReference>
<dbReference type="EMBL" id="LXHE01000026">
    <property type="protein sequence ID" value="OAU98796.1"/>
    <property type="molecule type" value="Genomic_DNA"/>
</dbReference>
<proteinExistence type="predicted"/>
<protein>
    <submittedName>
        <fullName evidence="2">DpnD/PcfM-like family protein</fullName>
    </submittedName>
</protein>
<keyword evidence="6" id="KW-1185">Reference proteome</keyword>
<dbReference type="Proteomes" id="UP000268436">
    <property type="component" value="Unassembled WGS sequence"/>
</dbReference>
<sequence>MQTYKIQLQETLSKIIEIQASNIDEAIRIVQESYQNEDIVLDWGDFVLVEFDDVSD</sequence>
<evidence type="ECO:0000313" key="2">
    <source>
        <dbReference type="EMBL" id="AZQ92286.1"/>
    </source>
</evidence>
<dbReference type="AlphaFoldDB" id="A0A198UR22"/>
<dbReference type="InterPro" id="IPR025575">
    <property type="entry name" value="DpnD/PcfM_C"/>
</dbReference>
<reference evidence="3 5" key="1">
    <citation type="journal article" date="2016" name="Genome Biol. Evol.">
        <title>Comparative Genomic Analyses of the Moraxella catarrhalis Serosensitive and Seroresistant Lineages Demonstrate Their Independent Evolution.</title>
        <authorList>
            <person name="Earl J.P."/>
            <person name="de Vries S.P."/>
            <person name="Ahmed A."/>
            <person name="Powell E."/>
            <person name="Schultz M.P."/>
            <person name="Hermans P.W."/>
            <person name="Hill D.J."/>
            <person name="Zhou Z."/>
            <person name="Constantinidou C.I."/>
            <person name="Hu F.Z."/>
            <person name="Bootsma H.J."/>
            <person name="Ehrlich G.D."/>
        </authorList>
    </citation>
    <scope>NUCLEOTIDE SEQUENCE [LARGE SCALE GENOMIC DNA]</scope>
    <source>
        <strain evidence="3 5">Z7574</strain>
    </source>
</reference>
<evidence type="ECO:0000313" key="4">
    <source>
        <dbReference type="EMBL" id="RUO13400.1"/>
    </source>
</evidence>
<dbReference type="RefSeq" id="WP_003660722.1">
    <property type="nucleotide sequence ID" value="NZ_CP007669.1"/>
</dbReference>
<evidence type="ECO:0000313" key="6">
    <source>
        <dbReference type="Proteomes" id="UP000268436"/>
    </source>
</evidence>
<evidence type="ECO:0000313" key="3">
    <source>
        <dbReference type="EMBL" id="OAU98796.1"/>
    </source>
</evidence>
<dbReference type="EMBL" id="CP034662">
    <property type="protein sequence ID" value="AZQ92286.1"/>
    <property type="molecule type" value="Genomic_DNA"/>
</dbReference>
<evidence type="ECO:0000259" key="1">
    <source>
        <dbReference type="Pfam" id="PF14207"/>
    </source>
</evidence>
<reference evidence="6 7" key="2">
    <citation type="submission" date="2018-12" db="EMBL/GenBank/DDBJ databases">
        <title>Persistence of Moraxella catarrhalis in Chronic Obstructive Pulmonary Disease and Regulation of the Hag/MID Adhesin.</title>
        <authorList>
            <person name="Murphy T."/>
            <person name="Zhao X."/>
            <person name="Vyas G."/>
            <person name="Aluvathingal J."/>
            <person name="Nadendla S."/>
            <person name="Tallon L."/>
            <person name="Tettelin H."/>
        </authorList>
    </citation>
    <scope>NUCLEOTIDE SEQUENCE [LARGE SCALE GENOMIC DNA]</scope>
    <source>
        <strain evidence="4 6">173P27B1</strain>
        <strain evidence="2 7">46P58B1</strain>
    </source>
</reference>
<organism evidence="2 7">
    <name type="scientific">Moraxella catarrhalis</name>
    <name type="common">Branhamella catarrhalis</name>
    <dbReference type="NCBI Taxonomy" id="480"/>
    <lineage>
        <taxon>Bacteria</taxon>
        <taxon>Pseudomonadati</taxon>
        <taxon>Pseudomonadota</taxon>
        <taxon>Gammaproteobacteria</taxon>
        <taxon>Moraxellales</taxon>
        <taxon>Moraxellaceae</taxon>
        <taxon>Moraxella</taxon>
    </lineage>
</organism>